<dbReference type="SUPFAM" id="SSF50978">
    <property type="entry name" value="WD40 repeat-like"/>
    <property type="match status" value="1"/>
</dbReference>
<feature type="compositionally biased region" description="Polar residues" evidence="7">
    <location>
        <begin position="544"/>
        <end position="555"/>
    </location>
</feature>
<proteinExistence type="predicted"/>
<feature type="compositionally biased region" description="Acidic residues" evidence="7">
    <location>
        <begin position="708"/>
        <end position="722"/>
    </location>
</feature>
<feature type="region of interest" description="Disordered" evidence="7">
    <location>
        <begin position="852"/>
        <end position="873"/>
    </location>
</feature>
<feature type="region of interest" description="Disordered" evidence="7">
    <location>
        <begin position="230"/>
        <end position="256"/>
    </location>
</feature>
<evidence type="ECO:0000256" key="7">
    <source>
        <dbReference type="SAM" id="MobiDB-lite"/>
    </source>
</evidence>
<feature type="region of interest" description="Disordered" evidence="7">
    <location>
        <begin position="803"/>
        <end position="838"/>
    </location>
</feature>
<feature type="region of interest" description="Disordered" evidence="7">
    <location>
        <begin position="1027"/>
        <end position="1094"/>
    </location>
</feature>
<evidence type="ECO:0000256" key="4">
    <source>
        <dbReference type="ARBA" id="ARBA00022771"/>
    </source>
</evidence>
<feature type="compositionally biased region" description="Basic and acidic residues" evidence="7">
    <location>
        <begin position="528"/>
        <end position="543"/>
    </location>
</feature>
<evidence type="ECO:0000256" key="5">
    <source>
        <dbReference type="ARBA" id="ARBA00022833"/>
    </source>
</evidence>
<evidence type="ECO:0000256" key="2">
    <source>
        <dbReference type="ARBA" id="ARBA00022723"/>
    </source>
</evidence>
<dbReference type="InterPro" id="IPR001680">
    <property type="entry name" value="WD40_rpt"/>
</dbReference>
<organism evidence="8 9">
    <name type="scientific">Marasmius crinis-equi</name>
    <dbReference type="NCBI Taxonomy" id="585013"/>
    <lineage>
        <taxon>Eukaryota</taxon>
        <taxon>Fungi</taxon>
        <taxon>Dikarya</taxon>
        <taxon>Basidiomycota</taxon>
        <taxon>Agaricomycotina</taxon>
        <taxon>Agaricomycetes</taxon>
        <taxon>Agaricomycetidae</taxon>
        <taxon>Agaricales</taxon>
        <taxon>Marasmiineae</taxon>
        <taxon>Marasmiaceae</taxon>
        <taxon>Marasmius</taxon>
    </lineage>
</organism>
<dbReference type="Pfam" id="PF00400">
    <property type="entry name" value="WD40"/>
    <property type="match status" value="1"/>
</dbReference>
<feature type="compositionally biased region" description="Low complexity" evidence="7">
    <location>
        <begin position="613"/>
        <end position="634"/>
    </location>
</feature>
<dbReference type="InterPro" id="IPR019775">
    <property type="entry name" value="WD40_repeat_CS"/>
</dbReference>
<protein>
    <submittedName>
        <fullName evidence="8">SEA (Seh1-associated) complex subunit</fullName>
    </submittedName>
</protein>
<dbReference type="PANTHER" id="PTHR46200:SF1">
    <property type="entry name" value="GATOR COMPLEX PROTEIN WDR24"/>
    <property type="match status" value="1"/>
</dbReference>
<feature type="compositionally biased region" description="Basic and acidic residues" evidence="7">
    <location>
        <begin position="820"/>
        <end position="831"/>
    </location>
</feature>
<sequence length="1137" mass="123201">MAYERRSAYSNKILTSARNGELIMWDLNKTGSTKYERRAKDHLRSIHAVRVSSLVPNYCLTGSSDGDLRVWDLRDLRKSIIRIHHPTGVRGVVFSPVVFQPLQAAVGLDNGNIFRWDLKIGQRGRLDRIPVAHTASVTALDWCSTSGTTSESTGNGYGWILSGGLDRTVKVWDLTQHGSTHGHIPHKPTYTLHTSFPIRHARWRPSHECEIAIVSNADFGVGSNADMSTPTLPVAGLPSSLQPPSSSTSRRSPNLGLGLDLYNSERDVLPPSEIPRTRSYAAVASGNITPTGSPRMTVSGSTSGAGDLAEIWDVRRGWIAKWQITGSAVDGGLTDICFGADSNAVWGQHYSGMFSQMDLRDATKPIDAVPRVAVGWEAGGGLTFVAGRQEEGEVPYDDGIPEDRANENRKTSHKALGDPSFVPVSQNVGSFQNSESLNDTAVFTKLAKEYILEGEDRREICAYNAQAAFDAGQYQAAQVWLLVEASLATLVPGVTPDSSQSRPPTPGLRSAGLTHSYSAPAGISGINLHDKDSPSRMSDHSSERVNSPGSYQRSLSGGRKAFYTPSSSTNTSPRQGLTGLPHTPLTSSSRRFSNLGRRNSLDPSAARPPPISRRPSAPRRPSNSTYSASPSASSLKHVGEGALDDSDSDSGSEGGDECGEEGSVGEDVVLEEEEPSVLRPLISPALAPLRVSHPSPLSRVAGQRWTEEEGGTDGKDEDEDEASPSPRSTDSELDDGARKDGDASLKRKRPVSSRRSSGAKMKMRSRSSTMASVQTMTSRKSSTKSILRHDSFTSIRTVTASTADLSASMREPDDQPASRLRSDETSRELRMAKSKHSRDKSFAISELVLGGDEESRHQKSKMEEQEPAVSWKQRESILEEEERYREIAWSSLRESIDTLADEGDVQLCAMLAIVVPEELRIRQRRRLAFIDSYIDRLGRLKLHVCAAYVRKYSRIEDIRSLTWKQQYIPPVEDVASPSSLLLDRLTCPGRGIPIVRGAEELRASVAYVGYRFMGSSSSAQFRAMEHVPQSAVVQEQTPSNTSSSENETSTKAMTSSLASISSRASIDTTATNTTNTTNTTNNTEEDGLSGYSTVDASSDGGGALHILTKVSRLVGRPCAAGCGHHCWVAKVSGLSDG</sequence>
<feature type="compositionally biased region" description="Basic and acidic residues" evidence="7">
    <location>
        <begin position="401"/>
        <end position="410"/>
    </location>
</feature>
<evidence type="ECO:0000256" key="6">
    <source>
        <dbReference type="PROSITE-ProRule" id="PRU00221"/>
    </source>
</evidence>
<dbReference type="InterPro" id="IPR036322">
    <property type="entry name" value="WD40_repeat_dom_sf"/>
</dbReference>
<dbReference type="InterPro" id="IPR037590">
    <property type="entry name" value="WDR24"/>
</dbReference>
<evidence type="ECO:0000313" key="8">
    <source>
        <dbReference type="EMBL" id="KAL0577975.1"/>
    </source>
</evidence>
<dbReference type="Gene3D" id="2.130.10.10">
    <property type="entry name" value="YVTN repeat-like/Quinoprotein amine dehydrogenase"/>
    <property type="match status" value="1"/>
</dbReference>
<dbReference type="PROSITE" id="PS00678">
    <property type="entry name" value="WD_REPEATS_1"/>
    <property type="match status" value="1"/>
</dbReference>
<accession>A0ABR3FRB0</accession>
<keyword evidence="1 6" id="KW-0853">WD repeat</keyword>
<feature type="compositionally biased region" description="Low complexity" evidence="7">
    <location>
        <begin position="237"/>
        <end position="253"/>
    </location>
</feature>
<keyword evidence="5" id="KW-0862">Zinc</keyword>
<keyword evidence="3" id="KW-0677">Repeat</keyword>
<keyword evidence="4" id="KW-0863">Zinc-finger</keyword>
<gene>
    <name evidence="8" type="primary">RTC1</name>
    <name evidence="8" type="ORF">V5O48_004011</name>
</gene>
<dbReference type="SMART" id="SM00320">
    <property type="entry name" value="WD40"/>
    <property type="match status" value="3"/>
</dbReference>
<feature type="region of interest" description="Disordered" evidence="7">
    <location>
        <begin position="493"/>
        <end position="791"/>
    </location>
</feature>
<feature type="compositionally biased region" description="Polar residues" evidence="7">
    <location>
        <begin position="766"/>
        <end position="785"/>
    </location>
</feature>
<dbReference type="InterPro" id="IPR015943">
    <property type="entry name" value="WD40/YVTN_repeat-like_dom_sf"/>
</dbReference>
<feature type="compositionally biased region" description="Basic and acidic residues" evidence="7">
    <location>
        <begin position="735"/>
        <end position="745"/>
    </location>
</feature>
<dbReference type="EMBL" id="JBAHYK010000126">
    <property type="protein sequence ID" value="KAL0577975.1"/>
    <property type="molecule type" value="Genomic_DNA"/>
</dbReference>
<evidence type="ECO:0000313" key="9">
    <source>
        <dbReference type="Proteomes" id="UP001465976"/>
    </source>
</evidence>
<reference evidence="8 9" key="1">
    <citation type="submission" date="2024-02" db="EMBL/GenBank/DDBJ databases">
        <title>A draft genome for the cacao thread blight pathogen Marasmius crinis-equi.</title>
        <authorList>
            <person name="Cohen S.P."/>
            <person name="Baruah I.K."/>
            <person name="Amoako-Attah I."/>
            <person name="Bukari Y."/>
            <person name="Meinhardt L.W."/>
            <person name="Bailey B.A."/>
        </authorList>
    </citation>
    <scope>NUCLEOTIDE SEQUENCE [LARGE SCALE GENOMIC DNA]</scope>
    <source>
        <strain evidence="8 9">GH-76</strain>
    </source>
</reference>
<name>A0ABR3FRB0_9AGAR</name>
<dbReference type="PANTHER" id="PTHR46200">
    <property type="entry name" value="GATOR COMPLEX PROTEIN WDR24"/>
    <property type="match status" value="1"/>
</dbReference>
<dbReference type="PROSITE" id="PS50082">
    <property type="entry name" value="WD_REPEATS_2"/>
    <property type="match status" value="2"/>
</dbReference>
<evidence type="ECO:0000256" key="1">
    <source>
        <dbReference type="ARBA" id="ARBA00022574"/>
    </source>
</evidence>
<feature type="compositionally biased region" description="Acidic residues" evidence="7">
    <location>
        <begin position="642"/>
        <end position="675"/>
    </location>
</feature>
<dbReference type="Proteomes" id="UP001465976">
    <property type="component" value="Unassembled WGS sequence"/>
</dbReference>
<feature type="compositionally biased region" description="Low complexity" evidence="7">
    <location>
        <begin position="1039"/>
        <end position="1082"/>
    </location>
</feature>
<feature type="region of interest" description="Disordered" evidence="7">
    <location>
        <begin position="393"/>
        <end position="419"/>
    </location>
</feature>
<keyword evidence="2" id="KW-0479">Metal-binding</keyword>
<evidence type="ECO:0000256" key="3">
    <source>
        <dbReference type="ARBA" id="ARBA00022737"/>
    </source>
</evidence>
<comment type="caution">
    <text evidence="8">The sequence shown here is derived from an EMBL/GenBank/DDBJ whole genome shotgun (WGS) entry which is preliminary data.</text>
</comment>
<feature type="compositionally biased region" description="Basic and acidic residues" evidence="7">
    <location>
        <begin position="853"/>
        <end position="864"/>
    </location>
</feature>
<feature type="repeat" description="WD" evidence="6">
    <location>
        <begin position="160"/>
        <end position="174"/>
    </location>
</feature>
<keyword evidence="9" id="KW-1185">Reference proteome</keyword>
<feature type="compositionally biased region" description="Polar residues" evidence="7">
    <location>
        <begin position="564"/>
        <end position="575"/>
    </location>
</feature>
<feature type="repeat" description="WD" evidence="6">
    <location>
        <begin position="39"/>
        <end position="81"/>
    </location>
</feature>